<dbReference type="InterPro" id="IPR003787">
    <property type="entry name" value="Sulphur_relay_DsrE/F-like"/>
</dbReference>
<evidence type="ECO:0000313" key="2">
    <source>
        <dbReference type="Proteomes" id="UP000777784"/>
    </source>
</evidence>
<dbReference type="Gene3D" id="3.40.1260.10">
    <property type="entry name" value="DsrEFH-like"/>
    <property type="match status" value="1"/>
</dbReference>
<gene>
    <name evidence="1" type="ORF">KJ970_08710</name>
</gene>
<dbReference type="EMBL" id="JAHJDP010000042">
    <property type="protein sequence ID" value="MBU2690997.1"/>
    <property type="molecule type" value="Genomic_DNA"/>
</dbReference>
<reference evidence="1" key="1">
    <citation type="submission" date="2021-05" db="EMBL/GenBank/DDBJ databases">
        <title>Energy efficiency and biological interactions define the core microbiome of deep oligotrophic groundwater.</title>
        <authorList>
            <person name="Mehrshad M."/>
            <person name="Lopez-Fernandez M."/>
            <person name="Bell E."/>
            <person name="Bernier-Latmani R."/>
            <person name="Bertilsson S."/>
            <person name="Dopson M."/>
        </authorList>
    </citation>
    <scope>NUCLEOTIDE SEQUENCE</scope>
    <source>
        <strain evidence="1">Modern_marine.mb.64</strain>
    </source>
</reference>
<name>A0A948W3E4_UNCEI</name>
<comment type="caution">
    <text evidence="1">The sequence shown here is derived from an EMBL/GenBank/DDBJ whole genome shotgun (WGS) entry which is preliminary data.</text>
</comment>
<dbReference type="GO" id="GO:0005829">
    <property type="term" value="C:cytosol"/>
    <property type="evidence" value="ECO:0007669"/>
    <property type="project" value="TreeGrafter"/>
</dbReference>
<organism evidence="1 2">
    <name type="scientific">Eiseniibacteriota bacterium</name>
    <dbReference type="NCBI Taxonomy" id="2212470"/>
    <lineage>
        <taxon>Bacteria</taxon>
        <taxon>Candidatus Eiseniibacteriota</taxon>
    </lineage>
</organism>
<proteinExistence type="predicted"/>
<protein>
    <submittedName>
        <fullName evidence="1">DsrE family protein</fullName>
    </submittedName>
</protein>
<accession>A0A948W3E4</accession>
<dbReference type="InterPro" id="IPR027396">
    <property type="entry name" value="DsrEFH-like"/>
</dbReference>
<dbReference type="SUPFAM" id="SSF75169">
    <property type="entry name" value="DsrEFH-like"/>
    <property type="match status" value="1"/>
</dbReference>
<evidence type="ECO:0000313" key="1">
    <source>
        <dbReference type="EMBL" id="MBU2690997.1"/>
    </source>
</evidence>
<dbReference type="PANTHER" id="PTHR34874">
    <property type="entry name" value="PROTEIN YCHN"/>
    <property type="match status" value="1"/>
</dbReference>
<dbReference type="Proteomes" id="UP000777784">
    <property type="component" value="Unassembled WGS sequence"/>
</dbReference>
<dbReference type="Pfam" id="PF02635">
    <property type="entry name" value="DsrE"/>
    <property type="match status" value="1"/>
</dbReference>
<dbReference type="AlphaFoldDB" id="A0A948W3E4"/>
<sequence>MKILIVIHDAPYGSEKPYQALRLAEALLRVEKDLELTVYLTADGVLCAKQGQITPNGYYNIERLLKPILQTQCIMICKTCMETRGLKEEELAEGVLQTRLGDLAQLTFEADKVLIY</sequence>
<dbReference type="PANTHER" id="PTHR34874:SF1">
    <property type="entry name" value="PROTEIN YCHN"/>
    <property type="match status" value="1"/>
</dbReference>